<organism evidence="3 4">
    <name type="scientific">Xanthomonas campestris pv. malvacearum</name>
    <dbReference type="NCBI Taxonomy" id="86040"/>
    <lineage>
        <taxon>Bacteria</taxon>
        <taxon>Pseudomonadati</taxon>
        <taxon>Pseudomonadota</taxon>
        <taxon>Gammaproteobacteria</taxon>
        <taxon>Lysobacterales</taxon>
        <taxon>Lysobacteraceae</taxon>
        <taxon>Xanthomonas</taxon>
    </lineage>
</organism>
<keyword evidence="2" id="KW-0472">Membrane</keyword>
<reference evidence="3 4" key="1">
    <citation type="submission" date="2018-03" db="EMBL/GenBank/DDBJ databases">
        <title>Sequencing of reference strains of Xanthomonas.</title>
        <authorList>
            <person name="Studholme D.J."/>
            <person name="Vicente J."/>
            <person name="Sarris P."/>
        </authorList>
    </citation>
    <scope>NUCLEOTIDE SEQUENCE [LARGE SCALE GENOMIC DNA]</scope>
    <source>
        <strain evidence="3 4">WHRI 5232</strain>
    </source>
</reference>
<dbReference type="RefSeq" id="WP_005915682.1">
    <property type="nucleotide sequence ID" value="NZ_CP013004.1"/>
</dbReference>
<dbReference type="EMBL" id="PYJH01000036">
    <property type="protein sequence ID" value="PUE91974.1"/>
    <property type="molecule type" value="Genomic_DNA"/>
</dbReference>
<dbReference type="Proteomes" id="UP000251513">
    <property type="component" value="Unassembled WGS sequence"/>
</dbReference>
<evidence type="ECO:0000313" key="3">
    <source>
        <dbReference type="EMBL" id="PUE91974.1"/>
    </source>
</evidence>
<evidence type="ECO:0000256" key="2">
    <source>
        <dbReference type="SAM" id="Phobius"/>
    </source>
</evidence>
<evidence type="ECO:0000256" key="1">
    <source>
        <dbReference type="SAM" id="MobiDB-lite"/>
    </source>
</evidence>
<gene>
    <name evidence="3" type="ORF">C7T86_16035</name>
</gene>
<feature type="transmembrane region" description="Helical" evidence="2">
    <location>
        <begin position="43"/>
        <end position="70"/>
    </location>
</feature>
<name>A0AA44YZ73_XANCM</name>
<protein>
    <submittedName>
        <fullName evidence="3">Uncharacterized protein</fullName>
    </submittedName>
</protein>
<accession>A0AA44YZ73</accession>
<comment type="caution">
    <text evidence="3">The sequence shown here is derived from an EMBL/GenBank/DDBJ whole genome shotgun (WGS) entry which is preliminary data.</text>
</comment>
<proteinExistence type="predicted"/>
<sequence>MISPKKYQNIILVALLLTLVGLGMVLAGFISEVFFGVKMAGVLGAVLVGLPALVLVCTVVVVVIVTLLVADTRLRLKLVSPFDPRWFSRRPDSDSPPPRRRPRR</sequence>
<keyword evidence="2" id="KW-1133">Transmembrane helix</keyword>
<evidence type="ECO:0000313" key="4">
    <source>
        <dbReference type="Proteomes" id="UP000251513"/>
    </source>
</evidence>
<keyword evidence="2" id="KW-0812">Transmembrane</keyword>
<dbReference type="AlphaFoldDB" id="A0AA44YZ73"/>
<feature type="region of interest" description="Disordered" evidence="1">
    <location>
        <begin position="84"/>
        <end position="104"/>
    </location>
</feature>